<feature type="transmembrane region" description="Helical" evidence="1">
    <location>
        <begin position="50"/>
        <end position="70"/>
    </location>
</feature>
<keyword evidence="1" id="KW-0812">Transmembrane</keyword>
<dbReference type="Proteomes" id="UP000307756">
    <property type="component" value="Unassembled WGS sequence"/>
</dbReference>
<reference evidence="2 3" key="1">
    <citation type="journal article" date="2011" name="J. Microbiol.">
        <title>Bacillus kyonggiensis sp. nov., isolated from soil of a lettuce field.</title>
        <authorList>
            <person name="Dong K."/>
            <person name="Lee S."/>
        </authorList>
    </citation>
    <scope>NUCLEOTIDE SEQUENCE [LARGE SCALE GENOMIC DNA]</scope>
    <source>
        <strain evidence="2 3">NB22</strain>
    </source>
</reference>
<protein>
    <submittedName>
        <fullName evidence="2">Uncharacterized protein</fullName>
    </submittedName>
</protein>
<keyword evidence="1" id="KW-0472">Membrane</keyword>
<keyword evidence="3" id="KW-1185">Reference proteome</keyword>
<gene>
    <name evidence="2" type="ORF">FA727_21595</name>
</gene>
<accession>A0A4U1CXM3</accession>
<dbReference type="EMBL" id="SWBM01000009">
    <property type="protein sequence ID" value="TKC14357.1"/>
    <property type="molecule type" value="Genomic_DNA"/>
</dbReference>
<feature type="transmembrane region" description="Helical" evidence="1">
    <location>
        <begin position="6"/>
        <end position="38"/>
    </location>
</feature>
<evidence type="ECO:0000256" key="1">
    <source>
        <dbReference type="SAM" id="Phobius"/>
    </source>
</evidence>
<name>A0A4U1CXM3_9BACI</name>
<keyword evidence="1" id="KW-1133">Transmembrane helix</keyword>
<dbReference type="AlphaFoldDB" id="A0A4U1CXM3"/>
<evidence type="ECO:0000313" key="3">
    <source>
        <dbReference type="Proteomes" id="UP000307756"/>
    </source>
</evidence>
<dbReference type="RefSeq" id="WP_136833560.1">
    <property type="nucleotide sequence ID" value="NZ_SWBM01000009.1"/>
</dbReference>
<evidence type="ECO:0000313" key="2">
    <source>
        <dbReference type="EMBL" id="TKC14357.1"/>
    </source>
</evidence>
<organism evidence="2 3">
    <name type="scientific">Robertmurraya kyonggiensis</name>
    <dbReference type="NCBI Taxonomy" id="1037680"/>
    <lineage>
        <taxon>Bacteria</taxon>
        <taxon>Bacillati</taxon>
        <taxon>Bacillota</taxon>
        <taxon>Bacilli</taxon>
        <taxon>Bacillales</taxon>
        <taxon>Bacillaceae</taxon>
        <taxon>Robertmurraya</taxon>
    </lineage>
</organism>
<sequence length="71" mass="8090">MSKILGFSLLALMAIFFFIGKKDLGLIICYAAIFIYNADKAVIYFKDKKRLFTVMHLVLSIGFLDLFVTAF</sequence>
<proteinExistence type="predicted"/>
<comment type="caution">
    <text evidence="2">The sequence shown here is derived from an EMBL/GenBank/DDBJ whole genome shotgun (WGS) entry which is preliminary data.</text>
</comment>